<organism evidence="3 4">
    <name type="scientific">Raoultibacter timonensis</name>
    <dbReference type="NCBI Taxonomy" id="1907662"/>
    <lineage>
        <taxon>Bacteria</taxon>
        <taxon>Bacillati</taxon>
        <taxon>Actinomycetota</taxon>
        <taxon>Coriobacteriia</taxon>
        <taxon>Eggerthellales</taxon>
        <taxon>Eggerthellaceae</taxon>
        <taxon>Raoultibacter</taxon>
    </lineage>
</organism>
<keyword evidence="2" id="KW-0812">Transmembrane</keyword>
<feature type="transmembrane region" description="Helical" evidence="2">
    <location>
        <begin position="148"/>
        <end position="169"/>
    </location>
</feature>
<dbReference type="RefSeq" id="WP_102378590.1">
    <property type="nucleotide sequence ID" value="NZ_AP025564.1"/>
</dbReference>
<feature type="region of interest" description="Disordered" evidence="1">
    <location>
        <begin position="202"/>
        <end position="221"/>
    </location>
</feature>
<evidence type="ECO:0000313" key="3">
    <source>
        <dbReference type="EMBL" id="BDE95843.1"/>
    </source>
</evidence>
<dbReference type="Pfam" id="PF22564">
    <property type="entry name" value="HAAS"/>
    <property type="match status" value="1"/>
</dbReference>
<feature type="compositionally biased region" description="Basic and acidic residues" evidence="1">
    <location>
        <begin position="202"/>
        <end position="213"/>
    </location>
</feature>
<dbReference type="Proteomes" id="UP001320544">
    <property type="component" value="Chromosome"/>
</dbReference>
<reference evidence="3 4" key="1">
    <citation type="submission" date="2022-01" db="EMBL/GenBank/DDBJ databases">
        <title>Novel bile acid biosynthetic pathways are enriched in the microbiome of centenarians.</title>
        <authorList>
            <person name="Sato Y."/>
            <person name="Atarashi K."/>
            <person name="Plichta R.D."/>
            <person name="Arai Y."/>
            <person name="Sasajima S."/>
            <person name="Kearney M.S."/>
            <person name="Suda W."/>
            <person name="Takeshita K."/>
            <person name="Sasaki T."/>
            <person name="Okamoto S."/>
            <person name="Skelly N.A."/>
            <person name="Okamura Y."/>
            <person name="Vlamakis H."/>
            <person name="Li Y."/>
            <person name="Tanoue T."/>
            <person name="Takei H."/>
            <person name="Nittono H."/>
            <person name="Narushima S."/>
            <person name="Irie J."/>
            <person name="Itoh H."/>
            <person name="Moriya K."/>
            <person name="Sugiura Y."/>
            <person name="Suematsu M."/>
            <person name="Moritoki N."/>
            <person name="Shibata S."/>
            <person name="Littman R.D."/>
            <person name="Fischbach A.M."/>
            <person name="Uwamino Y."/>
            <person name="Inoue T."/>
            <person name="Honda A."/>
            <person name="Hattori M."/>
            <person name="Murai T."/>
            <person name="Xavier J.R."/>
            <person name="Hirose N."/>
            <person name="Honda K."/>
        </authorList>
    </citation>
    <scope>NUCLEOTIDE SEQUENCE [LARGE SCALE GENOMIC DNA]</scope>
    <source>
        <strain evidence="3 4">CE91-St30</strain>
    </source>
</reference>
<keyword evidence="2" id="KW-0472">Membrane</keyword>
<keyword evidence="2" id="KW-1133">Transmembrane helix</keyword>
<evidence type="ECO:0000256" key="1">
    <source>
        <dbReference type="SAM" id="MobiDB-lite"/>
    </source>
</evidence>
<evidence type="ECO:0008006" key="5">
    <source>
        <dbReference type="Google" id="ProtNLM"/>
    </source>
</evidence>
<gene>
    <name evidence="3" type="ORF">CE91St30_11760</name>
</gene>
<sequence length="221" mass="23762">MNKVEFLAALRRALGKLPSYEVEQTITFYTEMIDDRIEDGMPEADAVAALGSVEAIAAQIIAETPAIPKAIAKANTGSRTLNIVLLAVFSPIWVPLALALAMAALMVYLSIWMVVIALWATVVLLLLCAPIGIAGLVWCYVNGYQLPGLYILGCGLAGTGVGLFAWFGVLAASKGLVKLTHSFAQWVKSLFVKRRENGVEANRRSGEPFDPRTAEGAPYHV</sequence>
<feature type="transmembrane region" description="Helical" evidence="2">
    <location>
        <begin position="111"/>
        <end position="141"/>
    </location>
</feature>
<protein>
    <recommendedName>
        <fullName evidence="5">DUF1700 domain-containing protein</fullName>
    </recommendedName>
</protein>
<accession>A0ABN6MF17</accession>
<evidence type="ECO:0000313" key="4">
    <source>
        <dbReference type="Proteomes" id="UP001320544"/>
    </source>
</evidence>
<keyword evidence="4" id="KW-1185">Reference proteome</keyword>
<dbReference type="EMBL" id="AP025564">
    <property type="protein sequence ID" value="BDE95843.1"/>
    <property type="molecule type" value="Genomic_DNA"/>
</dbReference>
<evidence type="ECO:0000256" key="2">
    <source>
        <dbReference type="SAM" id="Phobius"/>
    </source>
</evidence>
<feature type="transmembrane region" description="Helical" evidence="2">
    <location>
        <begin position="83"/>
        <end position="105"/>
    </location>
</feature>
<name>A0ABN6MF17_9ACTN</name>
<proteinExistence type="predicted"/>